<evidence type="ECO:0000313" key="2">
    <source>
        <dbReference type="Proteomes" id="UP000824782"/>
    </source>
</evidence>
<dbReference type="Proteomes" id="UP000824782">
    <property type="component" value="Unassembled WGS sequence"/>
</dbReference>
<name>A0AAV6ZDP6_ENGPU</name>
<accession>A0AAV6ZDP6</accession>
<organism evidence="1 2">
    <name type="scientific">Engystomops pustulosus</name>
    <name type="common">Tungara frog</name>
    <name type="synonym">Physalaemus pustulosus</name>
    <dbReference type="NCBI Taxonomy" id="76066"/>
    <lineage>
        <taxon>Eukaryota</taxon>
        <taxon>Metazoa</taxon>
        <taxon>Chordata</taxon>
        <taxon>Craniata</taxon>
        <taxon>Vertebrata</taxon>
        <taxon>Euteleostomi</taxon>
        <taxon>Amphibia</taxon>
        <taxon>Batrachia</taxon>
        <taxon>Anura</taxon>
        <taxon>Neobatrachia</taxon>
        <taxon>Hyloidea</taxon>
        <taxon>Leptodactylidae</taxon>
        <taxon>Leiuperinae</taxon>
        <taxon>Engystomops</taxon>
    </lineage>
</organism>
<gene>
    <name evidence="1" type="ORF">GDO81_027920</name>
</gene>
<reference evidence="1" key="1">
    <citation type="thesis" date="2020" institute="ProQuest LLC" country="789 East Eisenhower Parkway, Ann Arbor, MI, USA">
        <title>Comparative Genomics and Chromosome Evolution.</title>
        <authorList>
            <person name="Mudd A.B."/>
        </authorList>
    </citation>
    <scope>NUCLEOTIDE SEQUENCE</scope>
    <source>
        <strain evidence="1">237g6f4</strain>
        <tissue evidence="1">Blood</tissue>
    </source>
</reference>
<dbReference type="EMBL" id="WNYA01000665">
    <property type="protein sequence ID" value="KAG8547629.1"/>
    <property type="molecule type" value="Genomic_DNA"/>
</dbReference>
<evidence type="ECO:0000313" key="1">
    <source>
        <dbReference type="EMBL" id="KAG8547629.1"/>
    </source>
</evidence>
<proteinExistence type="predicted"/>
<comment type="caution">
    <text evidence="1">The sequence shown here is derived from an EMBL/GenBank/DDBJ whole genome shotgun (WGS) entry which is preliminary data.</text>
</comment>
<sequence>MLYPSPCVRPCALFSMQGGGVSVWRASRRVNVPLAIIHFSHLPLVTMMKSNRMPRKADGKGTRGQFYLLSFNSLKNRKVSQVSAKCTRRLVVIPAGRLCLKIKGSPPFPPHQ</sequence>
<dbReference type="AlphaFoldDB" id="A0AAV6ZDP6"/>
<keyword evidence="2" id="KW-1185">Reference proteome</keyword>
<protein>
    <submittedName>
        <fullName evidence="1">Uncharacterized protein</fullName>
    </submittedName>
</protein>